<keyword evidence="4" id="KW-0539">Nucleus</keyword>
<evidence type="ECO:0000256" key="2">
    <source>
        <dbReference type="ARBA" id="ARBA00006944"/>
    </source>
</evidence>
<dbReference type="Pfam" id="PF14998">
    <property type="entry name" value="Ripply"/>
    <property type="match status" value="1"/>
</dbReference>
<dbReference type="Ensembl" id="ENSAZOT00000007331.1">
    <property type="protein sequence ID" value="ENSAZOP00000006867.1"/>
    <property type="gene ID" value="ENSAZOG00000004398.1"/>
</dbReference>
<feature type="region of interest" description="Disordered" evidence="5">
    <location>
        <begin position="110"/>
        <end position="132"/>
    </location>
</feature>
<dbReference type="AlphaFoldDB" id="A0A8B9UB05"/>
<reference evidence="6" key="2">
    <citation type="submission" date="2025-09" db="UniProtKB">
        <authorList>
            <consortium name="Ensembl"/>
        </authorList>
    </citation>
    <scope>IDENTIFICATION</scope>
</reference>
<dbReference type="InterPro" id="IPR028127">
    <property type="entry name" value="Ripply_fam"/>
</dbReference>
<accession>A0A8B9UB05</accession>
<comment type="similarity">
    <text evidence="2">Belongs to the ripply family.</text>
</comment>
<protein>
    <submittedName>
        <fullName evidence="6">Uncharacterized protein</fullName>
    </submittedName>
</protein>
<keyword evidence="7" id="KW-1185">Reference proteome</keyword>
<evidence type="ECO:0000256" key="4">
    <source>
        <dbReference type="ARBA" id="ARBA00023242"/>
    </source>
</evidence>
<evidence type="ECO:0000256" key="1">
    <source>
        <dbReference type="ARBA" id="ARBA00004123"/>
    </source>
</evidence>
<dbReference type="PANTHER" id="PTHR16770">
    <property type="entry name" value="PROTEIN RIPPLY-LIKE"/>
    <property type="match status" value="1"/>
</dbReference>
<dbReference type="PANTHER" id="PTHR16770:SF1">
    <property type="entry name" value="PROTEIN RIPPLY-LIKE"/>
    <property type="match status" value="1"/>
</dbReference>
<evidence type="ECO:0000256" key="3">
    <source>
        <dbReference type="ARBA" id="ARBA00022473"/>
    </source>
</evidence>
<dbReference type="GO" id="GO:0000122">
    <property type="term" value="P:negative regulation of transcription by RNA polymerase II"/>
    <property type="evidence" value="ECO:0007669"/>
    <property type="project" value="TreeGrafter"/>
</dbReference>
<evidence type="ECO:0000313" key="6">
    <source>
        <dbReference type="Ensembl" id="ENSAZOP00000006867.1"/>
    </source>
</evidence>
<feature type="compositionally biased region" description="Basic residues" evidence="5">
    <location>
        <begin position="111"/>
        <end position="132"/>
    </location>
</feature>
<evidence type="ECO:0000256" key="5">
    <source>
        <dbReference type="SAM" id="MobiDB-lite"/>
    </source>
</evidence>
<reference evidence="6" key="1">
    <citation type="submission" date="2025-08" db="UniProtKB">
        <authorList>
            <consortium name="Ensembl"/>
        </authorList>
    </citation>
    <scope>IDENTIFICATION</scope>
</reference>
<evidence type="ECO:0000313" key="7">
    <source>
        <dbReference type="Proteomes" id="UP000694549"/>
    </source>
</evidence>
<dbReference type="Proteomes" id="UP000694549">
    <property type="component" value="Unplaced"/>
</dbReference>
<dbReference type="GO" id="GO:0009880">
    <property type="term" value="P:embryonic pattern specification"/>
    <property type="evidence" value="ECO:0007669"/>
    <property type="project" value="TreeGrafter"/>
</dbReference>
<comment type="subcellular location">
    <subcellularLocation>
        <location evidence="1">Nucleus</location>
    </subcellularLocation>
</comment>
<dbReference type="GO" id="GO:0005634">
    <property type="term" value="C:nucleus"/>
    <property type="evidence" value="ECO:0007669"/>
    <property type="project" value="UniProtKB-SubCell"/>
</dbReference>
<name>A0A8B9UB05_9AVES</name>
<keyword evidence="3" id="KW-0217">Developmental protein</keyword>
<proteinExistence type="inferred from homology"/>
<sequence>MVLARPRGWSRGEGTSGAACLGRGPASGRGRCVGGWQPQQGADAFPPPSQVRPRHHAPAVPEGSGQRGGGLHPSPVSPHRLLWPRSKSFDYLYGVGESLLRNFPVQATSHEHHRGHEHHRSCEHHRGCEHHR</sequence>
<feature type="region of interest" description="Disordered" evidence="5">
    <location>
        <begin position="1"/>
        <end position="80"/>
    </location>
</feature>
<organism evidence="6 7">
    <name type="scientific">Anas zonorhyncha</name>
    <name type="common">Eastern spot-billed duck</name>
    <dbReference type="NCBI Taxonomy" id="75864"/>
    <lineage>
        <taxon>Eukaryota</taxon>
        <taxon>Metazoa</taxon>
        <taxon>Chordata</taxon>
        <taxon>Craniata</taxon>
        <taxon>Vertebrata</taxon>
        <taxon>Euteleostomi</taxon>
        <taxon>Archelosauria</taxon>
        <taxon>Archosauria</taxon>
        <taxon>Dinosauria</taxon>
        <taxon>Saurischia</taxon>
        <taxon>Theropoda</taxon>
        <taxon>Coelurosauria</taxon>
        <taxon>Aves</taxon>
        <taxon>Neognathae</taxon>
        <taxon>Galloanserae</taxon>
        <taxon>Anseriformes</taxon>
        <taxon>Anatidae</taxon>
        <taxon>Anatinae</taxon>
        <taxon>Anas</taxon>
    </lineage>
</organism>